<dbReference type="Gene3D" id="2.160.20.120">
    <property type="match status" value="1"/>
</dbReference>
<keyword evidence="3" id="KW-1185">Reference proteome</keyword>
<name>A0A4Y8WN66_9PORP</name>
<evidence type="ECO:0000313" key="2">
    <source>
        <dbReference type="EMBL" id="TFH94659.1"/>
    </source>
</evidence>
<sequence>MIKRTWMVLVALLLGVASASAGDVKKNFDLDSSPRIIEVSSAIDVEVISSNRNMMEVVGSAKALKQFEYSLSKGKLVLKRKTKLFDNLVSGKIEIKLYITGVKDIVSIEASGASAVELESNVPLALRTLDISGASKISIEGQVRIFGADVSGASKLDFEGSAQEMILDLSGASRAEVDVLSVNELSVDVSGASGMELTGKVRRLVADVSGASRLDAQEAVIEAASLEASGASRITAKPIKVEHSSATGGSSIRQ</sequence>
<organism evidence="2 3">
    <name type="scientific">Porphyromonas levii</name>
    <dbReference type="NCBI Taxonomy" id="28114"/>
    <lineage>
        <taxon>Bacteria</taxon>
        <taxon>Pseudomonadati</taxon>
        <taxon>Bacteroidota</taxon>
        <taxon>Bacteroidia</taxon>
        <taxon>Bacteroidales</taxon>
        <taxon>Porphyromonadaceae</taxon>
        <taxon>Porphyromonas</taxon>
    </lineage>
</organism>
<dbReference type="Pfam" id="PF10988">
    <property type="entry name" value="DUF2807"/>
    <property type="match status" value="1"/>
</dbReference>
<dbReference type="STRING" id="1122973.GCA_000379925_01787"/>
<protein>
    <recommendedName>
        <fullName evidence="1">Putative auto-transporter adhesin head GIN domain-containing protein</fullName>
    </recommendedName>
</protein>
<feature type="domain" description="Putative auto-transporter adhesin head GIN" evidence="1">
    <location>
        <begin position="37"/>
        <end position="192"/>
    </location>
</feature>
<dbReference type="GeneID" id="66797627"/>
<dbReference type="InterPro" id="IPR021255">
    <property type="entry name" value="DUF2807"/>
</dbReference>
<proteinExistence type="predicted"/>
<reference evidence="2 3" key="1">
    <citation type="submission" date="2019-03" db="EMBL/GenBank/DDBJ databases">
        <title>Porphyromonas levii Isolated from the Uterus of Dairy Cows.</title>
        <authorList>
            <person name="Francis A.M."/>
        </authorList>
    </citation>
    <scope>NUCLEOTIDE SEQUENCE [LARGE SCALE GENOMIC DNA]</scope>
    <source>
        <strain evidence="2 3">AF5678</strain>
    </source>
</reference>
<accession>A0A4Y8WN66</accession>
<gene>
    <name evidence="2" type="ORF">E4P47_06595</name>
</gene>
<comment type="caution">
    <text evidence="2">The sequence shown here is derived from an EMBL/GenBank/DDBJ whole genome shotgun (WGS) entry which is preliminary data.</text>
</comment>
<evidence type="ECO:0000313" key="3">
    <source>
        <dbReference type="Proteomes" id="UP000297225"/>
    </source>
</evidence>
<dbReference type="EMBL" id="SPNC01000098">
    <property type="protein sequence ID" value="TFH94659.1"/>
    <property type="molecule type" value="Genomic_DNA"/>
</dbReference>
<dbReference type="RefSeq" id="WP_083900402.1">
    <property type="nucleotide sequence ID" value="NZ_CP197400.1"/>
</dbReference>
<evidence type="ECO:0000259" key="1">
    <source>
        <dbReference type="Pfam" id="PF10988"/>
    </source>
</evidence>
<dbReference type="AlphaFoldDB" id="A0A4Y8WN66"/>
<dbReference type="Proteomes" id="UP000297225">
    <property type="component" value="Unassembled WGS sequence"/>
</dbReference>